<dbReference type="Pfam" id="PF02702">
    <property type="entry name" value="KdpD"/>
    <property type="match status" value="1"/>
</dbReference>
<keyword evidence="10 14" id="KW-1133">Transmembrane helix</keyword>
<dbReference type="Pfam" id="PF00512">
    <property type="entry name" value="HisKA"/>
    <property type="match status" value="1"/>
</dbReference>
<dbReference type="InterPro" id="IPR027417">
    <property type="entry name" value="P-loop_NTPase"/>
</dbReference>
<evidence type="ECO:0000256" key="3">
    <source>
        <dbReference type="ARBA" id="ARBA00012438"/>
    </source>
</evidence>
<accession>F5R7Q7</accession>
<dbReference type="Pfam" id="PF02518">
    <property type="entry name" value="HATPase_c"/>
    <property type="match status" value="1"/>
</dbReference>
<dbReference type="InterPro" id="IPR036890">
    <property type="entry name" value="HATPase_C_sf"/>
</dbReference>
<dbReference type="CDD" id="cd00075">
    <property type="entry name" value="HATPase"/>
    <property type="match status" value="1"/>
</dbReference>
<keyword evidence="5" id="KW-0808">Transferase</keyword>
<dbReference type="SMART" id="SM00387">
    <property type="entry name" value="HATPase_c"/>
    <property type="match status" value="1"/>
</dbReference>
<dbReference type="Gene3D" id="3.30.450.40">
    <property type="match status" value="1"/>
</dbReference>
<proteinExistence type="predicted"/>
<feature type="transmembrane region" description="Helical" evidence="14">
    <location>
        <begin position="440"/>
        <end position="456"/>
    </location>
</feature>
<dbReference type="SUPFAM" id="SSF55781">
    <property type="entry name" value="GAF domain-like"/>
    <property type="match status" value="1"/>
</dbReference>
<dbReference type="Gene3D" id="1.10.287.130">
    <property type="match status" value="1"/>
</dbReference>
<dbReference type="GO" id="GO:0005524">
    <property type="term" value="F:ATP binding"/>
    <property type="evidence" value="ECO:0007669"/>
    <property type="project" value="UniProtKB-KW"/>
</dbReference>
<dbReference type="InterPro" id="IPR038318">
    <property type="entry name" value="KdpD_sf"/>
</dbReference>
<keyword evidence="8" id="KW-0418">Kinase</keyword>
<evidence type="ECO:0000256" key="12">
    <source>
        <dbReference type="ARBA" id="ARBA00023136"/>
    </source>
</evidence>
<comment type="catalytic activity">
    <reaction evidence="1">
        <text>ATP + protein L-histidine = ADP + protein N-phospho-L-histidine.</text>
        <dbReference type="EC" id="2.7.13.3"/>
    </reaction>
</comment>
<comment type="caution">
    <text evidence="16">The sequence shown here is derived from an EMBL/GenBank/DDBJ whole genome shotgun (WGS) entry which is preliminary data.</text>
</comment>
<dbReference type="InterPro" id="IPR003852">
    <property type="entry name" value="Sig_transdc_His_kinase_KdpD_N"/>
</dbReference>
<gene>
    <name evidence="16" type="ORF">METUNv1_00255</name>
</gene>
<dbReference type="CDD" id="cd00082">
    <property type="entry name" value="HisKA"/>
    <property type="match status" value="1"/>
</dbReference>
<dbReference type="SUPFAM" id="SSF55874">
    <property type="entry name" value="ATPase domain of HSP90 chaperone/DNA topoisomerase II/histidine kinase"/>
    <property type="match status" value="1"/>
</dbReference>
<feature type="transmembrane region" description="Helical" evidence="14">
    <location>
        <begin position="492"/>
        <end position="513"/>
    </location>
</feature>
<evidence type="ECO:0000313" key="16">
    <source>
        <dbReference type="EMBL" id="EGK73624.1"/>
    </source>
</evidence>
<dbReference type="eggNOG" id="COG2205">
    <property type="taxonomic scope" value="Bacteria"/>
</dbReference>
<dbReference type="Gene3D" id="3.40.50.300">
    <property type="entry name" value="P-loop containing nucleotide triphosphate hydrolases"/>
    <property type="match status" value="1"/>
</dbReference>
<evidence type="ECO:0000259" key="15">
    <source>
        <dbReference type="PROSITE" id="PS50109"/>
    </source>
</evidence>
<reference evidence="16 17" key="1">
    <citation type="journal article" date="2011" name="J. Bacteriol.">
        <title>Genome sequence of Methyloversatilis universalis FAM5T, a methylotrophic representative of the order Rhodocyclales.</title>
        <authorList>
            <person name="Kittichotirat W."/>
            <person name="Good N.M."/>
            <person name="Hall R."/>
            <person name="Bringel F."/>
            <person name="Lajus A."/>
            <person name="Medigue C."/>
            <person name="Smalley N.E."/>
            <person name="Beck D."/>
            <person name="Bumgarner R."/>
            <person name="Vuilleumier S."/>
            <person name="Kalyuzhnaya M.G."/>
        </authorList>
    </citation>
    <scope>NUCLEOTIDE SEQUENCE [LARGE SCALE GENOMIC DNA]</scope>
    <source>
        <strain evidence="17">ATCC BAA-1314 / JCM 13912 / FAM5</strain>
    </source>
</reference>
<sequence length="916" mass="98701">MSEEPLRPDPDALLAAARAADARAERGRLKIYFGASAGVGKTWAMLDDAQRLRAGNVDLVVGVAETHGRSETAALLQGLECLPPRTVTLHGRSLPEFDLDAALARRPALLLVDELAHSNAPGSRHPKRWQDIEELLDAGIDVWTTVNVQHIESLNDVVGGITGIRVRETVPDHVFDAASEVELVDLPTDDLLRRLSEGKIYLPEQAERAVRHFFRKGNLMALRELALRRTAERVEDDVRSYRLEHVAQDRRAVWQVSDALLACVGPDSGAERLVRAAARRAAQGGAPWHAVYVETPALQRLPEARRRAILATLRLAESLGAVTATLTAEDAADAVVAYAREHNLGTVVTGYALPGAATALWRRLRGHRSFGERVAVQAPEIEFMVIARQPGADTGPPVPDGAAAEDADRLARRARGYVWALASSAAVTVVATPLLRYFDLANIVMLFLLAVVAVAVRHGRRAALAAAVLNVLAFDFFFVSPRFTFSVSDAQYLLTFAVMMAVGLVIGQLTASLRYQARVAGYREQRARGLFEMARDLGRALTQEQVAEIGERAVARAFRCQTAMMLADSDGRLAAVSPDNDRFVPDAGLAQWAFDHAEAAGAGTGTLPGAPVLYLPLQAPMRTRGVIAVKPSGPRLLMIPEQRQLLDTYAALVAIAIERVHFVAVAQDTLLSIESERLRNSLLAALSHDLRTPLTALIGLSENLSAALARDGSPRGADATAIADQARRTAQLVNNLLDMARLQAGSVALRRDWQSLEELAGSAIRSLGPALDRHVVELRLPPDLPLIHGDAVLLERVLVNLLENAAKYTPEGSHLRVSAEREGERIAIEVSDDGPGLPPGDPERLFRTFTRGDAESSTPGVGLGLAICRAIVRAHGGEIEASSRPAPAHGAVFRWTLPHLDLPADAPASHAADCAP</sequence>
<name>F5R7Q7_METUF</name>
<evidence type="ECO:0000256" key="1">
    <source>
        <dbReference type="ARBA" id="ARBA00000085"/>
    </source>
</evidence>
<protein>
    <recommendedName>
        <fullName evidence="3">histidine kinase</fullName>
        <ecNumber evidence="3">2.7.13.3</ecNumber>
    </recommendedName>
</protein>
<dbReference type="InterPro" id="IPR003594">
    <property type="entry name" value="HATPase_dom"/>
</dbReference>
<dbReference type="Gene3D" id="1.20.120.620">
    <property type="entry name" value="Backbone structure of the membrane domain of e. Coli histidine kinase receptor kdpd"/>
    <property type="match status" value="1"/>
</dbReference>
<dbReference type="GO" id="GO:0000155">
    <property type="term" value="F:phosphorelay sensor kinase activity"/>
    <property type="evidence" value="ECO:0007669"/>
    <property type="project" value="InterPro"/>
</dbReference>
<dbReference type="SUPFAM" id="SSF52402">
    <property type="entry name" value="Adenine nucleotide alpha hydrolases-like"/>
    <property type="match status" value="1"/>
</dbReference>
<evidence type="ECO:0000256" key="11">
    <source>
        <dbReference type="ARBA" id="ARBA00023012"/>
    </source>
</evidence>
<dbReference type="PROSITE" id="PS50109">
    <property type="entry name" value="HIS_KIN"/>
    <property type="match status" value="1"/>
</dbReference>
<dbReference type="GO" id="GO:0005737">
    <property type="term" value="C:cytoplasm"/>
    <property type="evidence" value="ECO:0007669"/>
    <property type="project" value="UniProtKB-ARBA"/>
</dbReference>
<dbReference type="InterPro" id="IPR025201">
    <property type="entry name" value="KdpD_TM"/>
</dbReference>
<dbReference type="FunFam" id="3.30.565.10:FF:000042">
    <property type="entry name" value="Two-component sensor histidine kinase KdpD"/>
    <property type="match status" value="1"/>
</dbReference>
<dbReference type="InterPro" id="IPR003661">
    <property type="entry name" value="HisK_dim/P_dom"/>
</dbReference>
<keyword evidence="17" id="KW-1185">Reference proteome</keyword>
<dbReference type="InterPro" id="IPR005467">
    <property type="entry name" value="His_kinase_dom"/>
</dbReference>
<keyword evidence="12 14" id="KW-0472">Membrane</keyword>
<dbReference type="InterPro" id="IPR003018">
    <property type="entry name" value="GAF"/>
</dbReference>
<dbReference type="Proteomes" id="UP000005019">
    <property type="component" value="Unassembled WGS sequence"/>
</dbReference>
<dbReference type="Pfam" id="PF13493">
    <property type="entry name" value="DUF4118"/>
    <property type="match status" value="1"/>
</dbReference>
<evidence type="ECO:0000256" key="10">
    <source>
        <dbReference type="ARBA" id="ARBA00022989"/>
    </source>
</evidence>
<keyword evidence="7" id="KW-0547">Nucleotide-binding</keyword>
<keyword evidence="9" id="KW-0067">ATP-binding</keyword>
<dbReference type="GO" id="GO:0005886">
    <property type="term" value="C:plasma membrane"/>
    <property type="evidence" value="ECO:0007669"/>
    <property type="project" value="TreeGrafter"/>
</dbReference>
<evidence type="ECO:0000256" key="2">
    <source>
        <dbReference type="ARBA" id="ARBA00004141"/>
    </source>
</evidence>
<dbReference type="PANTHER" id="PTHR45569:SF1">
    <property type="entry name" value="SENSOR PROTEIN KDPD"/>
    <property type="match status" value="1"/>
</dbReference>
<dbReference type="InterPro" id="IPR004358">
    <property type="entry name" value="Sig_transdc_His_kin-like_C"/>
</dbReference>
<dbReference type="OrthoDB" id="9806130at2"/>
<dbReference type="InterPro" id="IPR052023">
    <property type="entry name" value="Histidine_kinase_KdpD"/>
</dbReference>
<comment type="subcellular location">
    <subcellularLocation>
        <location evidence="2">Membrane</location>
        <topology evidence="2">Multi-pass membrane protein</topology>
    </subcellularLocation>
</comment>
<dbReference type="Pfam" id="PF13492">
    <property type="entry name" value="GAF_3"/>
    <property type="match status" value="1"/>
</dbReference>
<comment type="function">
    <text evidence="13">Member of the two-component regulatory system KdpD/KdpE involved in the regulation of the kdp operon. KdpD may function as a membrane-associated protein kinase that phosphorylates KdpE in response to environmental signals.</text>
</comment>
<evidence type="ECO:0000256" key="7">
    <source>
        <dbReference type="ARBA" id="ARBA00022741"/>
    </source>
</evidence>
<dbReference type="EMBL" id="AFHG01000028">
    <property type="protein sequence ID" value="EGK73624.1"/>
    <property type="molecule type" value="Genomic_DNA"/>
</dbReference>
<dbReference type="RefSeq" id="WP_008058041.1">
    <property type="nucleotide sequence ID" value="NZ_AFHG01000028.1"/>
</dbReference>
<dbReference type="InterPro" id="IPR029016">
    <property type="entry name" value="GAF-like_dom_sf"/>
</dbReference>
<dbReference type="AlphaFoldDB" id="F5R7Q7"/>
<keyword evidence="11" id="KW-0902">Two-component regulatory system</keyword>
<dbReference type="InterPro" id="IPR036097">
    <property type="entry name" value="HisK_dim/P_sf"/>
</dbReference>
<dbReference type="EC" id="2.7.13.3" evidence="3"/>
<dbReference type="SUPFAM" id="SSF47384">
    <property type="entry name" value="Homodimeric domain of signal transducing histidine kinase"/>
    <property type="match status" value="1"/>
</dbReference>
<feature type="transmembrane region" description="Helical" evidence="14">
    <location>
        <begin position="463"/>
        <end position="480"/>
    </location>
</feature>
<evidence type="ECO:0000313" key="17">
    <source>
        <dbReference type="Proteomes" id="UP000005019"/>
    </source>
</evidence>
<dbReference type="SMART" id="SM00388">
    <property type="entry name" value="HisKA"/>
    <property type="match status" value="1"/>
</dbReference>
<organism evidence="16 17">
    <name type="scientific">Methyloversatilis universalis (strain ATCC BAA-1314 / DSM 25237 / JCM 13912 / CCUG 52030 / FAM5)</name>
    <dbReference type="NCBI Taxonomy" id="1000565"/>
    <lineage>
        <taxon>Bacteria</taxon>
        <taxon>Pseudomonadati</taxon>
        <taxon>Pseudomonadota</taxon>
        <taxon>Betaproteobacteria</taxon>
        <taxon>Nitrosomonadales</taxon>
        <taxon>Sterolibacteriaceae</taxon>
        <taxon>Methyloversatilis</taxon>
    </lineage>
</organism>
<evidence type="ECO:0000256" key="5">
    <source>
        <dbReference type="ARBA" id="ARBA00022679"/>
    </source>
</evidence>
<evidence type="ECO:0000256" key="13">
    <source>
        <dbReference type="ARBA" id="ARBA00057300"/>
    </source>
</evidence>
<dbReference type="FunFam" id="3.40.50.300:FF:000483">
    <property type="entry name" value="Sensor histidine kinase KdpD"/>
    <property type="match status" value="1"/>
</dbReference>
<keyword evidence="4" id="KW-0597">Phosphoprotein</keyword>
<evidence type="ECO:0000256" key="4">
    <source>
        <dbReference type="ARBA" id="ARBA00022553"/>
    </source>
</evidence>
<dbReference type="Gene3D" id="3.30.565.10">
    <property type="entry name" value="Histidine kinase-like ATPase, C-terminal domain"/>
    <property type="match status" value="1"/>
</dbReference>
<dbReference type="GO" id="GO:0042802">
    <property type="term" value="F:identical protein binding"/>
    <property type="evidence" value="ECO:0007669"/>
    <property type="project" value="UniProtKB-ARBA"/>
</dbReference>
<feature type="transmembrane region" description="Helical" evidence="14">
    <location>
        <begin position="416"/>
        <end position="434"/>
    </location>
</feature>
<dbReference type="PRINTS" id="PR00344">
    <property type="entry name" value="BCTRLSENSOR"/>
</dbReference>
<feature type="domain" description="Histidine kinase" evidence="15">
    <location>
        <begin position="685"/>
        <end position="901"/>
    </location>
</feature>
<keyword evidence="6 14" id="KW-0812">Transmembrane</keyword>
<evidence type="ECO:0000256" key="14">
    <source>
        <dbReference type="SAM" id="Phobius"/>
    </source>
</evidence>
<dbReference type="PANTHER" id="PTHR45569">
    <property type="entry name" value="SENSOR PROTEIN KDPD"/>
    <property type="match status" value="1"/>
</dbReference>
<dbReference type="NCBIfam" id="NF007793">
    <property type="entry name" value="PRK10490.1"/>
    <property type="match status" value="1"/>
</dbReference>
<evidence type="ECO:0000256" key="9">
    <source>
        <dbReference type="ARBA" id="ARBA00022840"/>
    </source>
</evidence>
<evidence type="ECO:0000256" key="8">
    <source>
        <dbReference type="ARBA" id="ARBA00022777"/>
    </source>
</evidence>
<evidence type="ECO:0000256" key="6">
    <source>
        <dbReference type="ARBA" id="ARBA00022692"/>
    </source>
</evidence>
<dbReference type="STRING" id="1000565.METUNv1_00255"/>